<dbReference type="Proteomes" id="UP000814128">
    <property type="component" value="Unassembled WGS sequence"/>
</dbReference>
<evidence type="ECO:0000313" key="2">
    <source>
        <dbReference type="Proteomes" id="UP000814128"/>
    </source>
</evidence>
<dbReference type="EMBL" id="MU273594">
    <property type="protein sequence ID" value="KAI0031068.1"/>
    <property type="molecule type" value="Genomic_DNA"/>
</dbReference>
<accession>A0ACB8QHM1</accession>
<proteinExistence type="predicted"/>
<organism evidence="1 2">
    <name type="scientific">Vararia minispora EC-137</name>
    <dbReference type="NCBI Taxonomy" id="1314806"/>
    <lineage>
        <taxon>Eukaryota</taxon>
        <taxon>Fungi</taxon>
        <taxon>Dikarya</taxon>
        <taxon>Basidiomycota</taxon>
        <taxon>Agaricomycotina</taxon>
        <taxon>Agaricomycetes</taxon>
        <taxon>Russulales</taxon>
        <taxon>Lachnocladiaceae</taxon>
        <taxon>Vararia</taxon>
    </lineage>
</organism>
<evidence type="ECO:0000313" key="1">
    <source>
        <dbReference type="EMBL" id="KAI0031068.1"/>
    </source>
</evidence>
<keyword evidence="2" id="KW-1185">Reference proteome</keyword>
<reference evidence="1" key="1">
    <citation type="submission" date="2021-02" db="EMBL/GenBank/DDBJ databases">
        <authorList>
            <consortium name="DOE Joint Genome Institute"/>
            <person name="Ahrendt S."/>
            <person name="Looney B.P."/>
            <person name="Miyauchi S."/>
            <person name="Morin E."/>
            <person name="Drula E."/>
            <person name="Courty P.E."/>
            <person name="Chicoki N."/>
            <person name="Fauchery L."/>
            <person name="Kohler A."/>
            <person name="Kuo A."/>
            <person name="Labutti K."/>
            <person name="Pangilinan J."/>
            <person name="Lipzen A."/>
            <person name="Riley R."/>
            <person name="Andreopoulos W."/>
            <person name="He G."/>
            <person name="Johnson J."/>
            <person name="Barry K.W."/>
            <person name="Grigoriev I.V."/>
            <person name="Nagy L."/>
            <person name="Hibbett D."/>
            <person name="Henrissat B."/>
            <person name="Matheny P.B."/>
            <person name="Labbe J."/>
            <person name="Martin F."/>
        </authorList>
    </citation>
    <scope>NUCLEOTIDE SEQUENCE</scope>
    <source>
        <strain evidence="1">EC-137</strain>
    </source>
</reference>
<reference evidence="1" key="2">
    <citation type="journal article" date="2022" name="New Phytol.">
        <title>Evolutionary transition to the ectomycorrhizal habit in the genomes of a hyperdiverse lineage of mushroom-forming fungi.</title>
        <authorList>
            <person name="Looney B."/>
            <person name="Miyauchi S."/>
            <person name="Morin E."/>
            <person name="Drula E."/>
            <person name="Courty P.E."/>
            <person name="Kohler A."/>
            <person name="Kuo A."/>
            <person name="LaButti K."/>
            <person name="Pangilinan J."/>
            <person name="Lipzen A."/>
            <person name="Riley R."/>
            <person name="Andreopoulos W."/>
            <person name="He G."/>
            <person name="Johnson J."/>
            <person name="Nolan M."/>
            <person name="Tritt A."/>
            <person name="Barry K.W."/>
            <person name="Grigoriev I.V."/>
            <person name="Nagy L.G."/>
            <person name="Hibbett D."/>
            <person name="Henrissat B."/>
            <person name="Matheny P.B."/>
            <person name="Labbe J."/>
            <person name="Martin F.M."/>
        </authorList>
    </citation>
    <scope>NUCLEOTIDE SEQUENCE</scope>
    <source>
        <strain evidence="1">EC-137</strain>
    </source>
</reference>
<comment type="caution">
    <text evidence="1">The sequence shown here is derived from an EMBL/GenBank/DDBJ whole genome shotgun (WGS) entry which is preliminary data.</text>
</comment>
<gene>
    <name evidence="1" type="ORF">K488DRAFT_52866</name>
</gene>
<protein>
    <submittedName>
        <fullName evidence="1">Cytochrome P450</fullName>
    </submittedName>
</protein>
<sequence length="551" mass="62484">MLSLPLQLSDILDAVHSLQPAAVLDALRSLQPSDIVDAVQQKPGLVLTILAGLSTIGFVRYIRSPYRRLPPGPPRLPLIGNLFQLLEKHVWLKFTEWRNVYGDILYLNVAGQHMIVMNSQKVTTELLERRAAKYSGRARNIVAAEMLTGGLFLAFQSHNDKWRRMRKGAHEVLHKGAVAQYQPIQTLEAILLSIGTLTQPDSWMSHARRAAASTIMSVMYDTPTIADEEDPSVKAINAMVTRLTNAAMPGAYMVEFFPFMKYIPASLAKWKRDALEWYRRDTAVLSRLFGDVRRRMVRGENRPCFANTLITNSDRLKLSPEESVWLLGTLYSAGADTSSGIMTWFMHAMVLNPHIQRKAQEELDAVVGRDRMPTFADRQNLPYIRALVKETLRARTVGPLGMPHYSTEDDWYNGMFIPKGTICIANVWWLNRDPSIWGPDADVFNPERYLKEGYIHAESDPAQEEGHFAFGFGRRICIGRHIANASLFIDMAIMLWAMNIDRAPDAPFVDATGWVDHGVEISPVPFKIKTTPRFPEALAILEEERERWRRS</sequence>
<name>A0ACB8QHM1_9AGAM</name>